<organism evidence="2 3">
    <name type="scientific">Tritrichomonas musculus</name>
    <dbReference type="NCBI Taxonomy" id="1915356"/>
    <lineage>
        <taxon>Eukaryota</taxon>
        <taxon>Metamonada</taxon>
        <taxon>Parabasalia</taxon>
        <taxon>Tritrichomonadida</taxon>
        <taxon>Tritrichomonadidae</taxon>
        <taxon>Tritrichomonas</taxon>
    </lineage>
</organism>
<keyword evidence="3" id="KW-1185">Reference proteome</keyword>
<dbReference type="Proteomes" id="UP001470230">
    <property type="component" value="Unassembled WGS sequence"/>
</dbReference>
<evidence type="ECO:0000313" key="3">
    <source>
        <dbReference type="Proteomes" id="UP001470230"/>
    </source>
</evidence>
<accession>A0ABR2IPJ3</accession>
<reference evidence="2 3" key="1">
    <citation type="submission" date="2024-04" db="EMBL/GenBank/DDBJ databases">
        <title>Tritrichomonas musculus Genome.</title>
        <authorList>
            <person name="Alves-Ferreira E."/>
            <person name="Grigg M."/>
            <person name="Lorenzi H."/>
            <person name="Galac M."/>
        </authorList>
    </citation>
    <scope>NUCLEOTIDE SEQUENCE [LARGE SCALE GENOMIC DNA]</scope>
    <source>
        <strain evidence="2 3">EAF2021</strain>
    </source>
</reference>
<protein>
    <submittedName>
        <fullName evidence="2">Uncharacterized protein</fullName>
    </submittedName>
</protein>
<feature type="compositionally biased region" description="Low complexity" evidence="1">
    <location>
        <begin position="154"/>
        <end position="163"/>
    </location>
</feature>
<evidence type="ECO:0000256" key="1">
    <source>
        <dbReference type="SAM" id="MobiDB-lite"/>
    </source>
</evidence>
<name>A0ABR2IPJ3_9EUKA</name>
<gene>
    <name evidence="2" type="ORF">M9Y10_009435</name>
</gene>
<sequence>MIKLNHLLRPNATLEANKQLLQNIDQIKENFNLYDPYIQAVLIQSVINLSASDFAKISKDYFELIKIAKDSQDEWVRRKAFEFSEYPKIKIEDDIRTSLDIAPLETLLLGNSDASKEQLDSGETIDSSQPLQMLDMDLKAPSSYQRAPISSHKVQQQQQQRVQPKAAVENLSIPSVPNRPVPNYQQNNKPYLQPYEKKKEKKVKELKDLPFF</sequence>
<evidence type="ECO:0000313" key="2">
    <source>
        <dbReference type="EMBL" id="KAK8866472.1"/>
    </source>
</evidence>
<feature type="region of interest" description="Disordered" evidence="1">
    <location>
        <begin position="147"/>
        <end position="200"/>
    </location>
</feature>
<dbReference type="EMBL" id="JAPFFF010000015">
    <property type="protein sequence ID" value="KAK8866472.1"/>
    <property type="molecule type" value="Genomic_DNA"/>
</dbReference>
<comment type="caution">
    <text evidence="2">The sequence shown here is derived from an EMBL/GenBank/DDBJ whole genome shotgun (WGS) entry which is preliminary data.</text>
</comment>
<proteinExistence type="predicted"/>